<gene>
    <name evidence="2" type="ORF">ENE75_14480</name>
</gene>
<dbReference type="EMBL" id="SACT01000004">
    <property type="protein sequence ID" value="RVT50997.1"/>
    <property type="molecule type" value="Genomic_DNA"/>
</dbReference>
<dbReference type="AlphaFoldDB" id="A0A3S2TQF7"/>
<feature type="chain" id="PRO_5018580699" evidence="1">
    <location>
        <begin position="20"/>
        <end position="230"/>
    </location>
</feature>
<comment type="caution">
    <text evidence="2">The sequence shown here is derived from an EMBL/GenBank/DDBJ whole genome shotgun (WGS) entry which is preliminary data.</text>
</comment>
<keyword evidence="3" id="KW-1185">Reference proteome</keyword>
<dbReference type="OrthoDB" id="5290932at2"/>
<evidence type="ECO:0000313" key="2">
    <source>
        <dbReference type="EMBL" id="RVT50997.1"/>
    </source>
</evidence>
<feature type="signal peptide" evidence="1">
    <location>
        <begin position="1"/>
        <end position="19"/>
    </location>
</feature>
<protein>
    <submittedName>
        <fullName evidence="2">Uncharacterized protein</fullName>
    </submittedName>
</protein>
<proteinExistence type="predicted"/>
<dbReference type="RefSeq" id="WP_128199023.1">
    <property type="nucleotide sequence ID" value="NZ_SACT01000004.1"/>
</dbReference>
<sequence>MKRRTLLGAGLAWPALAVAAPCSVTLGGQRLQASTGGLRLTDLQGQVLRDYPGRNLAGTRHGGASALLALPHRRSLLAAWPSLQEWWEIPLDPDAPPIFDGYVHDHRMGEAIASPGHLGVRRIPFDGPAPTPAFAPPGRAWVAATAGDLLLVVHLDVRRTVARLPAPGARPAESRLCGDHWRVPVHGGTLTLDARRWTPLAEPASDAPGACEADNPAAAPVISVCADPLR</sequence>
<accession>A0A3S2TQF7</accession>
<dbReference type="Proteomes" id="UP000288178">
    <property type="component" value="Unassembled WGS sequence"/>
</dbReference>
<organism evidence="2 3">
    <name type="scientific">Rubrivivax albus</name>
    <dbReference type="NCBI Taxonomy" id="2499835"/>
    <lineage>
        <taxon>Bacteria</taxon>
        <taxon>Pseudomonadati</taxon>
        <taxon>Pseudomonadota</taxon>
        <taxon>Betaproteobacteria</taxon>
        <taxon>Burkholderiales</taxon>
        <taxon>Sphaerotilaceae</taxon>
        <taxon>Rubrivivax</taxon>
    </lineage>
</organism>
<name>A0A3S2TQF7_9BURK</name>
<keyword evidence="1" id="KW-0732">Signal</keyword>
<evidence type="ECO:0000313" key="3">
    <source>
        <dbReference type="Proteomes" id="UP000288178"/>
    </source>
</evidence>
<evidence type="ECO:0000256" key="1">
    <source>
        <dbReference type="SAM" id="SignalP"/>
    </source>
</evidence>
<reference evidence="2 3" key="1">
    <citation type="submission" date="2019-01" db="EMBL/GenBank/DDBJ databases">
        <authorList>
            <person name="Chen W.-M."/>
        </authorList>
    </citation>
    <scope>NUCLEOTIDE SEQUENCE [LARGE SCALE GENOMIC DNA]</scope>
    <source>
        <strain evidence="2 3">ICH-3</strain>
    </source>
</reference>